<dbReference type="InterPro" id="IPR001789">
    <property type="entry name" value="Sig_transdc_resp-reg_receiver"/>
</dbReference>
<reference evidence="6 7" key="1">
    <citation type="journal article" date="2024" name="Appl. Environ. Microbiol.">
        <title>Pontiella agarivorans sp. nov., a novel marine anaerobic bacterium capable of degrading macroalgal polysaccharides and fixing nitrogen.</title>
        <authorList>
            <person name="Liu N."/>
            <person name="Kivenson V."/>
            <person name="Peng X."/>
            <person name="Cui Z."/>
            <person name="Lankiewicz T.S."/>
            <person name="Gosselin K.M."/>
            <person name="English C.J."/>
            <person name="Blair E.M."/>
            <person name="O'Malley M.A."/>
            <person name="Valentine D.L."/>
        </authorList>
    </citation>
    <scope>NUCLEOTIDE SEQUENCE [LARGE SCALE GENOMIC DNA]</scope>
    <source>
        <strain evidence="6 7">NLcol2</strain>
    </source>
</reference>
<dbReference type="RefSeq" id="WP_322607366.1">
    <property type="nucleotide sequence ID" value="NZ_JARVCO010000002.1"/>
</dbReference>
<dbReference type="Pfam" id="PF00196">
    <property type="entry name" value="GerE"/>
    <property type="match status" value="1"/>
</dbReference>
<dbReference type="PROSITE" id="PS50043">
    <property type="entry name" value="HTH_LUXR_2"/>
    <property type="match status" value="1"/>
</dbReference>
<feature type="domain" description="HTH luxR-type" evidence="4">
    <location>
        <begin position="147"/>
        <end position="212"/>
    </location>
</feature>
<dbReference type="SUPFAM" id="SSF52172">
    <property type="entry name" value="CheY-like"/>
    <property type="match status" value="1"/>
</dbReference>
<dbReference type="Pfam" id="PF00072">
    <property type="entry name" value="Response_reg"/>
    <property type="match status" value="1"/>
</dbReference>
<proteinExistence type="predicted"/>
<gene>
    <name evidence="6" type="ORF">P9H32_02920</name>
</gene>
<evidence type="ECO:0000256" key="3">
    <source>
        <dbReference type="PROSITE-ProRule" id="PRU00169"/>
    </source>
</evidence>
<sequence>MNEPVQITIIEDNQAYAKSLQQVIDCTPGMKFRHLFNSAELFAEYLTRKEIETTDLILLDLHLPGKNGLTLVPSIQNALPDTKILILTQNDDYLTTLEAIRLGVHGYILKSSAISDIRSAIYDVHDGGYIIDQRLSGLLLHTLTAEDDSENRMLSERESQALKLMAMGYVKKEVAEQMGVSYRTVAQYTERIYSKLQVPNIAAAIATAIRKGLI</sequence>
<keyword evidence="1 3" id="KW-0597">Phosphoprotein</keyword>
<feature type="modified residue" description="4-aspartylphosphate" evidence="3">
    <location>
        <position position="60"/>
    </location>
</feature>
<dbReference type="CDD" id="cd17535">
    <property type="entry name" value="REC_NarL-like"/>
    <property type="match status" value="1"/>
</dbReference>
<name>A0ABU5MTM2_9BACT</name>
<dbReference type="SMART" id="SM00421">
    <property type="entry name" value="HTH_LUXR"/>
    <property type="match status" value="1"/>
</dbReference>
<dbReference type="EMBL" id="JARVCO010000002">
    <property type="protein sequence ID" value="MDZ8117565.1"/>
    <property type="molecule type" value="Genomic_DNA"/>
</dbReference>
<accession>A0ABU5MTM2</accession>
<dbReference type="SMART" id="SM00448">
    <property type="entry name" value="REC"/>
    <property type="match status" value="1"/>
</dbReference>
<dbReference type="InterPro" id="IPR058245">
    <property type="entry name" value="NreC/VraR/RcsB-like_REC"/>
</dbReference>
<dbReference type="Proteomes" id="UP001290861">
    <property type="component" value="Unassembled WGS sequence"/>
</dbReference>
<evidence type="ECO:0000313" key="7">
    <source>
        <dbReference type="Proteomes" id="UP001290861"/>
    </source>
</evidence>
<dbReference type="InterPro" id="IPR039420">
    <property type="entry name" value="WalR-like"/>
</dbReference>
<dbReference type="InterPro" id="IPR000792">
    <property type="entry name" value="Tscrpt_reg_LuxR_C"/>
</dbReference>
<dbReference type="InterPro" id="IPR016032">
    <property type="entry name" value="Sig_transdc_resp-reg_C-effctor"/>
</dbReference>
<protein>
    <submittedName>
        <fullName evidence="6">Response regulator transcription factor</fullName>
    </submittedName>
</protein>
<dbReference type="PROSITE" id="PS50110">
    <property type="entry name" value="RESPONSE_REGULATORY"/>
    <property type="match status" value="1"/>
</dbReference>
<comment type="caution">
    <text evidence="6">The sequence shown here is derived from an EMBL/GenBank/DDBJ whole genome shotgun (WGS) entry which is preliminary data.</text>
</comment>
<organism evidence="6 7">
    <name type="scientific">Pontiella agarivorans</name>
    <dbReference type="NCBI Taxonomy" id="3038953"/>
    <lineage>
        <taxon>Bacteria</taxon>
        <taxon>Pseudomonadati</taxon>
        <taxon>Kiritimatiellota</taxon>
        <taxon>Kiritimatiellia</taxon>
        <taxon>Kiritimatiellales</taxon>
        <taxon>Pontiellaceae</taxon>
        <taxon>Pontiella</taxon>
    </lineage>
</organism>
<dbReference type="PANTHER" id="PTHR43214">
    <property type="entry name" value="TWO-COMPONENT RESPONSE REGULATOR"/>
    <property type="match status" value="1"/>
</dbReference>
<dbReference type="InterPro" id="IPR011006">
    <property type="entry name" value="CheY-like_superfamily"/>
</dbReference>
<evidence type="ECO:0000259" key="5">
    <source>
        <dbReference type="PROSITE" id="PS50110"/>
    </source>
</evidence>
<evidence type="ECO:0000256" key="1">
    <source>
        <dbReference type="ARBA" id="ARBA00022553"/>
    </source>
</evidence>
<keyword evidence="2" id="KW-0238">DNA-binding</keyword>
<dbReference type="Gene3D" id="3.40.50.2300">
    <property type="match status" value="1"/>
</dbReference>
<evidence type="ECO:0000259" key="4">
    <source>
        <dbReference type="PROSITE" id="PS50043"/>
    </source>
</evidence>
<dbReference type="PANTHER" id="PTHR43214:SF43">
    <property type="entry name" value="TWO-COMPONENT RESPONSE REGULATOR"/>
    <property type="match status" value="1"/>
</dbReference>
<keyword evidence="7" id="KW-1185">Reference proteome</keyword>
<evidence type="ECO:0000256" key="2">
    <source>
        <dbReference type="ARBA" id="ARBA00023125"/>
    </source>
</evidence>
<dbReference type="SUPFAM" id="SSF46894">
    <property type="entry name" value="C-terminal effector domain of the bipartite response regulators"/>
    <property type="match status" value="1"/>
</dbReference>
<dbReference type="PRINTS" id="PR00038">
    <property type="entry name" value="HTHLUXR"/>
</dbReference>
<evidence type="ECO:0000313" key="6">
    <source>
        <dbReference type="EMBL" id="MDZ8117565.1"/>
    </source>
</evidence>
<feature type="domain" description="Response regulatory" evidence="5">
    <location>
        <begin position="6"/>
        <end position="125"/>
    </location>
</feature>